<organism evidence="3 4">
    <name type="scientific">Streptosporangium lutulentum</name>
    <dbReference type="NCBI Taxonomy" id="1461250"/>
    <lineage>
        <taxon>Bacteria</taxon>
        <taxon>Bacillati</taxon>
        <taxon>Actinomycetota</taxon>
        <taxon>Actinomycetes</taxon>
        <taxon>Streptosporangiales</taxon>
        <taxon>Streptosporangiaceae</taxon>
        <taxon>Streptosporangium</taxon>
    </lineage>
</organism>
<feature type="region of interest" description="Disordered" evidence="1">
    <location>
        <begin position="1"/>
        <end position="78"/>
    </location>
</feature>
<feature type="transmembrane region" description="Helical" evidence="2">
    <location>
        <begin position="134"/>
        <end position="154"/>
    </location>
</feature>
<name>A0ABT9QJ34_9ACTN</name>
<evidence type="ECO:0000256" key="2">
    <source>
        <dbReference type="SAM" id="Phobius"/>
    </source>
</evidence>
<feature type="region of interest" description="Disordered" evidence="1">
    <location>
        <begin position="162"/>
        <end position="184"/>
    </location>
</feature>
<proteinExistence type="predicted"/>
<reference evidence="3 4" key="1">
    <citation type="submission" date="2023-07" db="EMBL/GenBank/DDBJ databases">
        <title>Sequencing the genomes of 1000 actinobacteria strains.</title>
        <authorList>
            <person name="Klenk H.-P."/>
        </authorList>
    </citation>
    <scope>NUCLEOTIDE SEQUENCE [LARGE SCALE GENOMIC DNA]</scope>
    <source>
        <strain evidence="3 4">DSM 46740</strain>
    </source>
</reference>
<gene>
    <name evidence="3" type="ORF">J2853_005977</name>
</gene>
<keyword evidence="2" id="KW-1133">Transmembrane helix</keyword>
<feature type="compositionally biased region" description="Pro residues" evidence="1">
    <location>
        <begin position="25"/>
        <end position="42"/>
    </location>
</feature>
<protein>
    <submittedName>
        <fullName evidence="3">Uncharacterized protein</fullName>
    </submittedName>
</protein>
<comment type="caution">
    <text evidence="3">The sequence shown here is derived from an EMBL/GenBank/DDBJ whole genome shotgun (WGS) entry which is preliminary data.</text>
</comment>
<keyword evidence="4" id="KW-1185">Reference proteome</keyword>
<keyword evidence="2" id="KW-0812">Transmembrane</keyword>
<dbReference type="EMBL" id="JAUSQU010000001">
    <property type="protein sequence ID" value="MDP9846766.1"/>
    <property type="molecule type" value="Genomic_DNA"/>
</dbReference>
<keyword evidence="2" id="KW-0472">Membrane</keyword>
<evidence type="ECO:0000313" key="3">
    <source>
        <dbReference type="EMBL" id="MDP9846766.1"/>
    </source>
</evidence>
<accession>A0ABT9QJ34</accession>
<evidence type="ECO:0000313" key="4">
    <source>
        <dbReference type="Proteomes" id="UP001225356"/>
    </source>
</evidence>
<evidence type="ECO:0000256" key="1">
    <source>
        <dbReference type="SAM" id="MobiDB-lite"/>
    </source>
</evidence>
<dbReference type="Proteomes" id="UP001225356">
    <property type="component" value="Unassembled WGS sequence"/>
</dbReference>
<sequence length="364" mass="37936">MTVPSPAPAPVTQAPTSEPELIPQVPVPPLDPVTYAPAPPQAPGHQAEPDSPAPDSGRPAPPSGYVEQETPPGGIPMLPPLFPPLPVVSPAGQAAPTAAALAPRDAFTPVSALTAELPVTPPAEPPPGRSGTKLIVAVISVVVVGIAVGAFFAYQSFSSRNQTSASSSIPTAEIIDPTGDPVPEPDPINTTMLDSEKTDPGKLTVPDAFTKKVTLAGATFTRVKTNITEDCPKAAAGKFARVLGSQECRRVLRATYVDSKRRYAVTTGIAVLPTRESAVEADKAKDLNSNLWFRSLPGNAGSGAERVHIAGGYAAGMVWGRYIVFSYATFSDGHTPTAKEKGLGKVSSAFRDQTAKVVERRVRN</sequence>